<dbReference type="Pfam" id="PF14493">
    <property type="entry name" value="HTH_40"/>
    <property type="match status" value="1"/>
</dbReference>
<dbReference type="Proteomes" id="UP000296883">
    <property type="component" value="Chromosome"/>
</dbReference>
<sequence length="359" mass="42230">MTYSIDDFILSLFAHGNKVRASTLYQLLKGKRTISIISYGYLYDSLPYFAIFPEFQEYQFNQIIKRLLRNQLLLESNDKVVITRSGKSYLEQHQMNVPTSTINGFKYSRNDELFKSVLLLVIQVSSELSFHNKHYLPIELNGFRQMLVKKWLAMQLEKQSKTALVQSLSIELTTVLDWLVEDSLESSLFFSQISGHGLTGKTLAQLSDELNMSPLEALLIDRNSYHFIMGKLNMKETPLLASVYQLIYHYPYNQSAAQSYALYKEIRDVNEVMHRRRIKQSTLDEHLLEFAIIDEAFPFEDFLYEELYDELLHLNELFPNEKEWVFQVIEKNAQVPLTYFEMRLYQLYRKKMTLNGSSY</sequence>
<organism evidence="3 5">
    <name type="scientific">Vagococcus xieshaowenii</name>
    <dbReference type="NCBI Taxonomy" id="2562451"/>
    <lineage>
        <taxon>Bacteria</taxon>
        <taxon>Bacillati</taxon>
        <taxon>Bacillota</taxon>
        <taxon>Bacilli</taxon>
        <taxon>Lactobacillales</taxon>
        <taxon>Enterococcaceae</taxon>
        <taxon>Vagococcus</taxon>
    </lineage>
</organism>
<evidence type="ECO:0000313" key="3">
    <source>
        <dbReference type="EMBL" id="TFZ40479.1"/>
    </source>
</evidence>
<name>A0AAJ5EF68_9ENTE</name>
<evidence type="ECO:0000259" key="1">
    <source>
        <dbReference type="Pfam" id="PF14493"/>
    </source>
</evidence>
<dbReference type="AlphaFoldDB" id="A0AAJ5EF68"/>
<dbReference type="InterPro" id="IPR036388">
    <property type="entry name" value="WH-like_DNA-bd_sf"/>
</dbReference>
<dbReference type="EMBL" id="CP038865">
    <property type="protein sequence ID" value="QCA28713.1"/>
    <property type="molecule type" value="Genomic_DNA"/>
</dbReference>
<reference evidence="2 4" key="2">
    <citation type="journal article" date="2020" name="Int. J. Syst. Evol. Microbiol.">
        <title>Vagococcus xieshaowenii sp. nov., isolated from snow finch (Montifringilla taczanowskii) cloacal content.</title>
        <authorList>
            <person name="Ge Y."/>
            <person name="Yang J."/>
            <person name="Lai X.H."/>
            <person name="Zhang G."/>
            <person name="Jin D."/>
            <person name="Lu S."/>
            <person name="Wang B."/>
            <person name="Huang Y."/>
            <person name="Huang Y."/>
            <person name="Ren Z."/>
            <person name="Zhang X."/>
            <person name="Xu J."/>
        </authorList>
    </citation>
    <scope>NUCLEOTIDE SEQUENCE [LARGE SCALE GENOMIC DNA]</scope>
    <source>
        <strain evidence="4">personal::cf-49</strain>
        <strain evidence="2">Personal::cf-49</strain>
    </source>
</reference>
<protein>
    <recommendedName>
        <fullName evidence="1">Helicase Helix-turn-helix domain-containing protein</fullName>
    </recommendedName>
</protein>
<dbReference type="RefSeq" id="WP_135254682.1">
    <property type="nucleotide sequence ID" value="NZ_CP038865.1"/>
</dbReference>
<feature type="domain" description="Helicase Helix-turn-helix" evidence="1">
    <location>
        <begin position="255"/>
        <end position="345"/>
    </location>
</feature>
<evidence type="ECO:0000313" key="4">
    <source>
        <dbReference type="Proteomes" id="UP000296883"/>
    </source>
</evidence>
<accession>A0AAJ5EF68</accession>
<dbReference type="Gene3D" id="1.10.10.10">
    <property type="entry name" value="Winged helix-like DNA-binding domain superfamily/Winged helix DNA-binding domain"/>
    <property type="match status" value="1"/>
</dbReference>
<proteinExistence type="predicted"/>
<dbReference type="EMBL" id="SRHU01000024">
    <property type="protein sequence ID" value="TFZ40479.1"/>
    <property type="molecule type" value="Genomic_DNA"/>
</dbReference>
<gene>
    <name evidence="3" type="ORF">E4031_06730</name>
    <name evidence="2" type="ORF">E4Z98_05045</name>
</gene>
<dbReference type="Proteomes" id="UP000297725">
    <property type="component" value="Unassembled WGS sequence"/>
</dbReference>
<dbReference type="InterPro" id="IPR029491">
    <property type="entry name" value="Helicase_HTH"/>
</dbReference>
<reference evidence="3 5" key="1">
    <citation type="submission" date="2019-03" db="EMBL/GenBank/DDBJ databases">
        <title>Vagococcus sp. was isolated fron gut of Carduelis flavirostris.</title>
        <authorList>
            <person name="Ge Y."/>
        </authorList>
    </citation>
    <scope>NUCLEOTIDE SEQUENCE [LARGE SCALE GENOMIC DNA]</scope>
    <source>
        <strain evidence="3 5">CF-210</strain>
    </source>
</reference>
<keyword evidence="4" id="KW-1185">Reference proteome</keyword>
<evidence type="ECO:0000313" key="5">
    <source>
        <dbReference type="Proteomes" id="UP000297725"/>
    </source>
</evidence>
<evidence type="ECO:0000313" key="2">
    <source>
        <dbReference type="EMBL" id="QCA28713.1"/>
    </source>
</evidence>